<dbReference type="CDD" id="cd06170">
    <property type="entry name" value="LuxR_C_like"/>
    <property type="match status" value="1"/>
</dbReference>
<dbReference type="GO" id="GO:0006355">
    <property type="term" value="P:regulation of DNA-templated transcription"/>
    <property type="evidence" value="ECO:0007669"/>
    <property type="project" value="InterPro"/>
</dbReference>
<dbReference type="Proteomes" id="UP000198281">
    <property type="component" value="Unassembled WGS sequence"/>
</dbReference>
<protein>
    <submittedName>
        <fullName evidence="2">DNA-binding transcriptional regulator, CsgD family</fullName>
    </submittedName>
</protein>
<proteinExistence type="predicted"/>
<dbReference type="EMBL" id="FZOS01000024">
    <property type="protein sequence ID" value="SNS92158.1"/>
    <property type="molecule type" value="Genomic_DNA"/>
</dbReference>
<dbReference type="SMART" id="SM00421">
    <property type="entry name" value="HTH_LUXR"/>
    <property type="match status" value="1"/>
</dbReference>
<organism evidence="2 3">
    <name type="scientific">Edaphosphingomonas laterariae</name>
    <dbReference type="NCBI Taxonomy" id="861865"/>
    <lineage>
        <taxon>Bacteria</taxon>
        <taxon>Pseudomonadati</taxon>
        <taxon>Pseudomonadota</taxon>
        <taxon>Alphaproteobacteria</taxon>
        <taxon>Sphingomonadales</taxon>
        <taxon>Rhizorhabdaceae</taxon>
        <taxon>Edaphosphingomonas</taxon>
    </lineage>
</organism>
<dbReference type="Pfam" id="PF00196">
    <property type="entry name" value="GerE"/>
    <property type="match status" value="1"/>
</dbReference>
<evidence type="ECO:0000313" key="2">
    <source>
        <dbReference type="EMBL" id="SNS92158.1"/>
    </source>
</evidence>
<dbReference type="SUPFAM" id="SSF46894">
    <property type="entry name" value="C-terminal effector domain of the bipartite response regulators"/>
    <property type="match status" value="1"/>
</dbReference>
<dbReference type="InterPro" id="IPR000792">
    <property type="entry name" value="Tscrpt_reg_LuxR_C"/>
</dbReference>
<keyword evidence="2" id="KW-0238">DNA-binding</keyword>
<dbReference type="Gene3D" id="1.10.10.10">
    <property type="entry name" value="Winged helix-like DNA-binding domain superfamily/Winged helix DNA-binding domain"/>
    <property type="match status" value="1"/>
</dbReference>
<name>A0A239IFY9_9SPHN</name>
<evidence type="ECO:0000259" key="1">
    <source>
        <dbReference type="PROSITE" id="PS50043"/>
    </source>
</evidence>
<feature type="domain" description="HTH luxR-type" evidence="1">
    <location>
        <begin position="317"/>
        <end position="382"/>
    </location>
</feature>
<sequence length="398" mass="43355">MRGRYTTMASQELYESSRVSGLIAHLYDAAIDDALWSGTANRIAETLGSTSTVLKLHGEGARVNLLECTDNLMVAEREQAWADDWHRKDLWVERSVAYGMSRIITDEELVTPEEQARSGFYQEWLRHLDIHHMLGAVFPSAEGAIGVLGIHRPQDAGAYTTYERRQAALVLPHLQRALRLGQRFAAVSQSHAAALQALDRLDTGVLMVDGAGRVIQASSMAERMLRENVELAVIRGRLALRPPALHGKLLSLLQGAMDTARGRIAKPGAALSIPRPHRMPLALEVAPLRPSASAFGEQRPAVLVFIRDPEAPIAVARLRELFGLTRTEGVVAAALGRGASLEDIAVNMGIGLSTVRSHLKRILAKTGTHRQAEAAALLARSISTAFDEPARADRPPLE</sequence>
<keyword evidence="3" id="KW-1185">Reference proteome</keyword>
<accession>A0A239IFY9</accession>
<dbReference type="InterPro" id="IPR036388">
    <property type="entry name" value="WH-like_DNA-bd_sf"/>
</dbReference>
<evidence type="ECO:0000313" key="3">
    <source>
        <dbReference type="Proteomes" id="UP000198281"/>
    </source>
</evidence>
<reference evidence="3" key="1">
    <citation type="submission" date="2017-06" db="EMBL/GenBank/DDBJ databases">
        <authorList>
            <person name="Varghese N."/>
            <person name="Submissions S."/>
        </authorList>
    </citation>
    <scope>NUCLEOTIDE SEQUENCE [LARGE SCALE GENOMIC DNA]</scope>
    <source>
        <strain evidence="3">LNB2</strain>
    </source>
</reference>
<dbReference type="PROSITE" id="PS50043">
    <property type="entry name" value="HTH_LUXR_2"/>
    <property type="match status" value="1"/>
</dbReference>
<dbReference type="GO" id="GO:0003677">
    <property type="term" value="F:DNA binding"/>
    <property type="evidence" value="ECO:0007669"/>
    <property type="project" value="UniProtKB-KW"/>
</dbReference>
<dbReference type="AlphaFoldDB" id="A0A239IFY9"/>
<dbReference type="InterPro" id="IPR016032">
    <property type="entry name" value="Sig_transdc_resp-reg_C-effctor"/>
</dbReference>
<gene>
    <name evidence="2" type="ORF">SAMN06295912_12414</name>
</gene>